<evidence type="ECO:0000313" key="2">
    <source>
        <dbReference type="Proteomes" id="UP000587070"/>
    </source>
</evidence>
<reference evidence="1 2" key="1">
    <citation type="submission" date="2020-08" db="EMBL/GenBank/DDBJ databases">
        <title>Genome sequencing of Purple Non-Sulfur Bacteria from various extreme environments.</title>
        <authorList>
            <person name="Mayer M."/>
        </authorList>
    </citation>
    <scope>NUCLEOTIDE SEQUENCE [LARGE SCALE GENOMIC DNA]</scope>
    <source>
        <strain evidence="1 2">2761</strain>
    </source>
</reference>
<proteinExistence type="predicted"/>
<evidence type="ECO:0008006" key="3">
    <source>
        <dbReference type="Google" id="ProtNLM"/>
    </source>
</evidence>
<gene>
    <name evidence="1" type="ORF">GGD90_002354</name>
</gene>
<dbReference type="OrthoDB" id="6960201at2"/>
<dbReference type="EMBL" id="JACIGE010000008">
    <property type="protein sequence ID" value="MBB4247968.1"/>
    <property type="molecule type" value="Genomic_DNA"/>
</dbReference>
<dbReference type="InterPro" id="IPR019650">
    <property type="entry name" value="DUF2513"/>
</dbReference>
<evidence type="ECO:0000313" key="1">
    <source>
        <dbReference type="EMBL" id="MBB4247968.1"/>
    </source>
</evidence>
<protein>
    <recommendedName>
        <fullName evidence="3">DUF2513 domain-containing protein</fullName>
    </recommendedName>
</protein>
<dbReference type="RefSeq" id="WP_153116894.1">
    <property type="nucleotide sequence ID" value="NZ_JACIGE010000008.1"/>
</dbReference>
<sequence>MKRDWDLIRKQLTAIEEDDDVFADIPPEPKEGDFATWDEYESAYQAYEAIERRIFGHLDLLIKGGYVEGIEIIRSLGGGIHYAQTNPRLTMDGHDLLDTMRSQSLWESIKANAKSKGIELTFDAIRALGGLALKQLVGGA</sequence>
<organism evidence="1 2">
    <name type="scientific">Rhodocyclus tenuis</name>
    <name type="common">Rhodospirillum tenue</name>
    <dbReference type="NCBI Taxonomy" id="1066"/>
    <lineage>
        <taxon>Bacteria</taxon>
        <taxon>Pseudomonadati</taxon>
        <taxon>Pseudomonadota</taxon>
        <taxon>Betaproteobacteria</taxon>
        <taxon>Rhodocyclales</taxon>
        <taxon>Rhodocyclaceae</taxon>
        <taxon>Rhodocyclus</taxon>
    </lineage>
</organism>
<accession>A0A840GBC8</accession>
<keyword evidence="2" id="KW-1185">Reference proteome</keyword>
<comment type="caution">
    <text evidence="1">The sequence shown here is derived from an EMBL/GenBank/DDBJ whole genome shotgun (WGS) entry which is preliminary data.</text>
</comment>
<dbReference type="Proteomes" id="UP000587070">
    <property type="component" value="Unassembled WGS sequence"/>
</dbReference>
<dbReference type="AlphaFoldDB" id="A0A840GBC8"/>
<name>A0A840GBC8_RHOTE</name>
<dbReference type="Pfam" id="PF10711">
    <property type="entry name" value="DUF2513"/>
    <property type="match status" value="1"/>
</dbReference>